<feature type="transmembrane region" description="Helical" evidence="7">
    <location>
        <begin position="338"/>
        <end position="357"/>
    </location>
</feature>
<feature type="transmembrane region" description="Helical" evidence="7">
    <location>
        <begin position="561"/>
        <end position="578"/>
    </location>
</feature>
<keyword evidence="3 7" id="KW-0812">Transmembrane</keyword>
<dbReference type="SUPFAM" id="SSF56281">
    <property type="entry name" value="Metallo-hydrolase/oxidoreductase"/>
    <property type="match status" value="1"/>
</dbReference>
<dbReference type="InterPro" id="IPR052159">
    <property type="entry name" value="Competence_DNA_uptake"/>
</dbReference>
<name>A0ABX1BNY2_9ACTN</name>
<keyword evidence="4 7" id="KW-1133">Transmembrane helix</keyword>
<feature type="compositionally biased region" description="Basic residues" evidence="6">
    <location>
        <begin position="921"/>
        <end position="945"/>
    </location>
</feature>
<evidence type="ECO:0000256" key="7">
    <source>
        <dbReference type="SAM" id="Phobius"/>
    </source>
</evidence>
<feature type="transmembrane region" description="Helical" evidence="7">
    <location>
        <begin position="386"/>
        <end position="404"/>
    </location>
</feature>
<evidence type="ECO:0000256" key="1">
    <source>
        <dbReference type="ARBA" id="ARBA00004651"/>
    </source>
</evidence>
<evidence type="ECO:0000256" key="6">
    <source>
        <dbReference type="SAM" id="MobiDB-lite"/>
    </source>
</evidence>
<dbReference type="Pfam" id="PF03772">
    <property type="entry name" value="Competence"/>
    <property type="match status" value="1"/>
</dbReference>
<feature type="domain" description="Metallo-beta-lactamase" evidence="8">
    <location>
        <begin position="601"/>
        <end position="794"/>
    </location>
</feature>
<sequence>MRLIPCAVAGWAAAAVALGARPAAGAVGAVCCAVTGVALLAAAPARRVLAGVARRPARGRRAEPLRGGPGPAPDLPGGGAVAPGRWSARPGSARVAAAGVLLCASAAAGSAALHAADLYRGPLPGLARQAAQVTVEAEVTGDPRLTRPRVNGPRTVPPVVVVAGEARRILGPDGTVTDIRTPVLVVAPRPADDRPAARERQAWLRLLPTTRLRLRARVVPPLGGVDRTAAVLRVTGSGGPVVIGEPTAVQRAAGELRAGLRQASDGLSPDARALLPGLVVGDTSRVPADLDRVFDATELVHLLSVSGANLTIVLALLIGPPHLAVRAERRGLAPRFGISLRGTAVLGGALTLAFVVVCRPEPSVLRAAACGGITLLAIATGRRRSLLPALAAAVLLLVLYDPWLARSYGFLLSVSATGALLTLAPRWSAALQRRGVPPRVAEVLAAAAAAQAVCAPVVAVLASRVSLVAIPCNLLAEVAVAPATILGFAALATATWAMPAAEALAWLAGWPVEWIATVARAGAALPGAEMEWPDGWTGGVLLVLLTVVLVPVAGLLARRPWVCGVCVLVLLAVVFRPAPLPRFVTGWPPPDWRMAVCDVGQGDALVLAAGGDRAVVVDAGPEPEAVDRCLRDLGVRSVPLLVLTHFHADHVSGLPGLLRGRSVGAIETTTLEEPPGQAAFVRRTASAAGVEVLRSTPGPRRLGPLDWQVLWPLPGRAAGGGANDASVTMLVRTGGLTLLLLGDLEPLAQQRLASTAGLPPVDVLKVAHHGSAYQDPGLLARLRPRIALISCGADNSYGHPAPRTVAALRAGGAVVLRTDRDGSIAVTGPRARPAAVVAGRRADSPGRAGARGRRNPRGRSGPGQRNPRGRRDSRGRRGPCPRGGRSPTRTPASRRTRRPARAGPPGPGRWPRPPEPPATGRPRRRPHRRAPPGRPRAPFRGRTGRPPRQPPPRPPPGPAAPADGGARRREGPAPGHRPVRRRPRGVFRSYAHCAGRGGGTRTAECVQGPGRPVRHRSPAVGVPWDAGRRWPGRRPPTICSPLSPSPWARRNFSWSARCER</sequence>
<comment type="caution">
    <text evidence="9">The sequence shown here is derived from an EMBL/GenBank/DDBJ whole genome shotgun (WGS) entry which is preliminary data.</text>
</comment>
<dbReference type="SMART" id="SM00849">
    <property type="entry name" value="Lactamase_B"/>
    <property type="match status" value="1"/>
</dbReference>
<dbReference type="PANTHER" id="PTHR30619:SF1">
    <property type="entry name" value="RECOMBINATION PROTEIN 2"/>
    <property type="match status" value="1"/>
</dbReference>
<dbReference type="NCBIfam" id="TIGR00360">
    <property type="entry name" value="ComEC_N-term"/>
    <property type="match status" value="1"/>
</dbReference>
<evidence type="ECO:0000259" key="8">
    <source>
        <dbReference type="SMART" id="SM00849"/>
    </source>
</evidence>
<comment type="subcellular location">
    <subcellularLocation>
        <location evidence="1">Cell membrane</location>
        <topology evidence="1">Multi-pass membrane protein</topology>
    </subcellularLocation>
</comment>
<proteinExistence type="predicted"/>
<feature type="transmembrane region" description="Helical" evidence="7">
    <location>
        <begin position="535"/>
        <end position="556"/>
    </location>
</feature>
<evidence type="ECO:0000256" key="3">
    <source>
        <dbReference type="ARBA" id="ARBA00022692"/>
    </source>
</evidence>
<keyword evidence="5 7" id="KW-0472">Membrane</keyword>
<evidence type="ECO:0000256" key="5">
    <source>
        <dbReference type="ARBA" id="ARBA00023136"/>
    </source>
</evidence>
<evidence type="ECO:0000256" key="2">
    <source>
        <dbReference type="ARBA" id="ARBA00022475"/>
    </source>
</evidence>
<dbReference type="Gene3D" id="3.60.15.10">
    <property type="entry name" value="Ribonuclease Z/Hydroxyacylglutathione hydrolase-like"/>
    <property type="match status" value="1"/>
</dbReference>
<feature type="compositionally biased region" description="Low complexity" evidence="6">
    <location>
        <begin position="880"/>
        <end position="891"/>
    </location>
</feature>
<feature type="compositionally biased region" description="Low complexity" evidence="6">
    <location>
        <begin position="828"/>
        <end position="839"/>
    </location>
</feature>
<feature type="region of interest" description="Disordered" evidence="6">
    <location>
        <begin position="824"/>
        <end position="1037"/>
    </location>
</feature>
<feature type="region of interest" description="Disordered" evidence="6">
    <location>
        <begin position="56"/>
        <end position="86"/>
    </location>
</feature>
<feature type="transmembrane region" description="Helical" evidence="7">
    <location>
        <begin position="299"/>
        <end position="318"/>
    </location>
</feature>
<accession>A0ABX1BNY2</accession>
<dbReference type="InterPro" id="IPR001279">
    <property type="entry name" value="Metallo-B-lactamas"/>
</dbReference>
<keyword evidence="2" id="KW-1003">Cell membrane</keyword>
<dbReference type="Pfam" id="PF00753">
    <property type="entry name" value="Lactamase_B"/>
    <property type="match status" value="1"/>
</dbReference>
<evidence type="ECO:0000313" key="10">
    <source>
        <dbReference type="Proteomes" id="UP000695264"/>
    </source>
</evidence>
<dbReference type="Proteomes" id="UP000695264">
    <property type="component" value="Unassembled WGS sequence"/>
</dbReference>
<feature type="compositionally biased region" description="Pro residues" evidence="6">
    <location>
        <begin position="947"/>
        <end position="959"/>
    </location>
</feature>
<dbReference type="InterPro" id="IPR004477">
    <property type="entry name" value="ComEC_N"/>
</dbReference>
<organism evidence="9 10">
    <name type="scientific">Streptomyces zingiberis</name>
    <dbReference type="NCBI Taxonomy" id="2053010"/>
    <lineage>
        <taxon>Bacteria</taxon>
        <taxon>Bacillati</taxon>
        <taxon>Actinomycetota</taxon>
        <taxon>Actinomycetes</taxon>
        <taxon>Kitasatosporales</taxon>
        <taxon>Streptomycetaceae</taxon>
        <taxon>Streptomyces</taxon>
    </lineage>
</organism>
<evidence type="ECO:0000256" key="4">
    <source>
        <dbReference type="ARBA" id="ARBA00022989"/>
    </source>
</evidence>
<protein>
    <submittedName>
        <fullName evidence="9">MBL fold metallo-hydrolase</fullName>
    </submittedName>
</protein>
<feature type="compositionally biased region" description="Basic residues" evidence="6">
    <location>
        <begin position="867"/>
        <end position="879"/>
    </location>
</feature>
<dbReference type="EMBL" id="JAATEN010000002">
    <property type="protein sequence ID" value="NJP99443.1"/>
    <property type="molecule type" value="Genomic_DNA"/>
</dbReference>
<feature type="transmembrane region" description="Helical" evidence="7">
    <location>
        <begin position="468"/>
        <end position="491"/>
    </location>
</feature>
<keyword evidence="10" id="KW-1185">Reference proteome</keyword>
<gene>
    <name evidence="9" type="ORF">HCK00_02515</name>
</gene>
<feature type="transmembrane region" description="Helical" evidence="7">
    <location>
        <begin position="440"/>
        <end position="462"/>
    </location>
</feature>
<reference evidence="9 10" key="1">
    <citation type="submission" date="2020-03" db="EMBL/GenBank/DDBJ databases">
        <title>WGS of actinomycetes isolated from Thailand.</title>
        <authorList>
            <person name="Thawai C."/>
        </authorList>
    </citation>
    <scope>NUCLEOTIDE SEQUENCE [LARGE SCALE GENOMIC DNA]</scope>
    <source>
        <strain evidence="9 10">PLAI 1-29</strain>
    </source>
</reference>
<feature type="compositionally biased region" description="Pro residues" evidence="6">
    <location>
        <begin position="902"/>
        <end position="919"/>
    </location>
</feature>
<dbReference type="PANTHER" id="PTHR30619">
    <property type="entry name" value="DNA INTERNALIZATION/COMPETENCE PROTEIN COMEC/REC2"/>
    <property type="match status" value="1"/>
</dbReference>
<evidence type="ECO:0000313" key="9">
    <source>
        <dbReference type="EMBL" id="NJP99443.1"/>
    </source>
</evidence>
<dbReference type="InterPro" id="IPR036866">
    <property type="entry name" value="RibonucZ/Hydroxyglut_hydro"/>
</dbReference>